<dbReference type="GO" id="GO:0009506">
    <property type="term" value="C:plasmodesma"/>
    <property type="evidence" value="ECO:0007669"/>
    <property type="project" value="UniProtKB-ARBA"/>
</dbReference>
<feature type="transmembrane region" description="Helical" evidence="9">
    <location>
        <begin position="44"/>
        <end position="63"/>
    </location>
</feature>
<evidence type="ECO:0000256" key="7">
    <source>
        <dbReference type="ARBA" id="ARBA00023180"/>
    </source>
</evidence>
<comment type="subcellular location">
    <subcellularLocation>
        <location evidence="1">Cell membrane</location>
        <topology evidence="1">Lipid-anchor</topology>
        <topology evidence="1">GPI-anchor</topology>
    </subcellularLocation>
</comment>
<gene>
    <name evidence="12" type="primary">LOC111455466</name>
</gene>
<keyword evidence="8" id="KW-0449">Lipoprotein</keyword>
<dbReference type="RefSeq" id="XP_022952944.1">
    <property type="nucleotide sequence ID" value="XM_023097176.1"/>
</dbReference>
<dbReference type="GO" id="GO:0098552">
    <property type="term" value="C:side of membrane"/>
    <property type="evidence" value="ECO:0007669"/>
    <property type="project" value="UniProtKB-KW"/>
</dbReference>
<dbReference type="KEGG" id="cmos:111455466"/>
<proteinExistence type="predicted"/>
<dbReference type="InterPro" id="IPR044788">
    <property type="entry name" value="X8_dom_prot"/>
</dbReference>
<keyword evidence="7" id="KW-0325">Glycoprotein</keyword>
<evidence type="ECO:0000256" key="1">
    <source>
        <dbReference type="ARBA" id="ARBA00004609"/>
    </source>
</evidence>
<dbReference type="GO" id="GO:0005886">
    <property type="term" value="C:plasma membrane"/>
    <property type="evidence" value="ECO:0007669"/>
    <property type="project" value="UniProtKB-SubCell"/>
</dbReference>
<keyword evidence="9" id="KW-0812">Transmembrane</keyword>
<evidence type="ECO:0000313" key="12">
    <source>
        <dbReference type="RefSeq" id="XP_022952944.1"/>
    </source>
</evidence>
<evidence type="ECO:0000256" key="6">
    <source>
        <dbReference type="ARBA" id="ARBA00023157"/>
    </source>
</evidence>
<dbReference type="Pfam" id="PF07983">
    <property type="entry name" value="X8"/>
    <property type="match status" value="1"/>
</dbReference>
<dbReference type="Proteomes" id="UP000504609">
    <property type="component" value="Unplaced"/>
</dbReference>
<evidence type="ECO:0000256" key="4">
    <source>
        <dbReference type="ARBA" id="ARBA00022729"/>
    </source>
</evidence>
<evidence type="ECO:0000256" key="5">
    <source>
        <dbReference type="ARBA" id="ARBA00023136"/>
    </source>
</evidence>
<evidence type="ECO:0000256" key="8">
    <source>
        <dbReference type="ARBA" id="ARBA00023288"/>
    </source>
</evidence>
<accession>A0A6J1GN90</accession>
<dbReference type="FunFam" id="1.20.58.1040:FF:000001">
    <property type="entry name" value="Glucan endo-1,3-beta-glucosidase 4"/>
    <property type="match status" value="1"/>
</dbReference>
<dbReference type="GeneID" id="111455466"/>
<dbReference type="PRINTS" id="PR01217">
    <property type="entry name" value="PRICHEXTENSN"/>
</dbReference>
<evidence type="ECO:0000259" key="10">
    <source>
        <dbReference type="SMART" id="SM00768"/>
    </source>
</evidence>
<dbReference type="InterPro" id="IPR012946">
    <property type="entry name" value="X8"/>
</dbReference>
<name>A0A6J1GN90_CUCMO</name>
<organism evidence="11 12">
    <name type="scientific">Cucurbita moschata</name>
    <name type="common">Winter crookneck squash</name>
    <name type="synonym">Cucurbita pepo var. moschata</name>
    <dbReference type="NCBI Taxonomy" id="3662"/>
    <lineage>
        <taxon>Eukaryota</taxon>
        <taxon>Viridiplantae</taxon>
        <taxon>Streptophyta</taxon>
        <taxon>Embryophyta</taxon>
        <taxon>Tracheophyta</taxon>
        <taxon>Spermatophyta</taxon>
        <taxon>Magnoliopsida</taxon>
        <taxon>eudicotyledons</taxon>
        <taxon>Gunneridae</taxon>
        <taxon>Pentapetalae</taxon>
        <taxon>rosids</taxon>
        <taxon>fabids</taxon>
        <taxon>Cucurbitales</taxon>
        <taxon>Cucurbitaceae</taxon>
        <taxon>Cucurbiteae</taxon>
        <taxon>Cucurbita</taxon>
    </lineage>
</organism>
<keyword evidence="11" id="KW-1185">Reference proteome</keyword>
<keyword evidence="4" id="KW-0732">Signal</keyword>
<dbReference type="AlphaFoldDB" id="A0A6J1GN90"/>
<sequence>MHSPLALFTYTPYYFSCTAPCFALLSSLLFFCWLRMDFAGLRRLLLLLLLLLLLSTSTTHFFTPCDARSVHRRSKKLQLAKYLDVIGQKVSHVDGGTNSQPYVSSPFTLPPFDSLPDNAPPYCSYPPATPLPPSSPFTYISSPPPPPPFYYLPPLLPPPTPTYGSPPSFTPPYYYEPSPPSYVPSPPSPTVFVPSPPVFQPPVIYPPPSVPPPPHSAPNIALWCVAKPSVPDPIIQEAMNYACGTVADCDTILPNGPCFLPNTLIAHASYAFNSYWQRTKVGGGTCEFGGTAMLVTVDPSYDGCHFVYT</sequence>
<evidence type="ECO:0000256" key="9">
    <source>
        <dbReference type="SAM" id="Phobius"/>
    </source>
</evidence>
<dbReference type="SMART" id="SM00768">
    <property type="entry name" value="X8"/>
    <property type="match status" value="1"/>
</dbReference>
<keyword evidence="5 9" id="KW-0472">Membrane</keyword>
<dbReference type="Gene3D" id="1.20.58.1040">
    <property type="match status" value="1"/>
</dbReference>
<keyword evidence="9" id="KW-1133">Transmembrane helix</keyword>
<reference evidence="12" key="1">
    <citation type="submission" date="2025-08" db="UniProtKB">
        <authorList>
            <consortium name="RefSeq"/>
        </authorList>
    </citation>
    <scope>IDENTIFICATION</scope>
    <source>
        <tissue evidence="12">Young leaves</tissue>
    </source>
</reference>
<keyword evidence="6" id="KW-1015">Disulfide bond</keyword>
<evidence type="ECO:0000256" key="3">
    <source>
        <dbReference type="ARBA" id="ARBA00022622"/>
    </source>
</evidence>
<feature type="transmembrane region" description="Helical" evidence="9">
    <location>
        <begin position="12"/>
        <end position="32"/>
    </location>
</feature>
<dbReference type="PANTHER" id="PTHR31044">
    <property type="entry name" value="BETA-1,3 GLUCANASE"/>
    <property type="match status" value="1"/>
</dbReference>
<keyword evidence="2" id="KW-1003">Cell membrane</keyword>
<keyword evidence="3" id="KW-0336">GPI-anchor</keyword>
<evidence type="ECO:0000256" key="2">
    <source>
        <dbReference type="ARBA" id="ARBA00022475"/>
    </source>
</evidence>
<feature type="domain" description="X8" evidence="10">
    <location>
        <begin position="222"/>
        <end position="306"/>
    </location>
</feature>
<dbReference type="PANTHER" id="PTHR31044:SF28">
    <property type="entry name" value="CARBOHYDRATE-BINDING X8 DOMAIN SUPERFAMILY PROTEIN"/>
    <property type="match status" value="1"/>
</dbReference>
<evidence type="ECO:0000313" key="11">
    <source>
        <dbReference type="Proteomes" id="UP000504609"/>
    </source>
</evidence>
<protein>
    <submittedName>
        <fullName evidence="12">Extensin-2-like</fullName>
    </submittedName>
</protein>